<proteinExistence type="predicted"/>
<accession>A0ABT5L2V2</accession>
<reference evidence="1 2" key="1">
    <citation type="submission" date="2022-10" db="EMBL/GenBank/DDBJ databases">
        <title>Alteromonas sp. chi3 Genome sequencing.</title>
        <authorList>
            <person name="Park S."/>
        </authorList>
    </citation>
    <scope>NUCLEOTIDE SEQUENCE [LARGE SCALE GENOMIC DNA]</scope>
    <source>
        <strain evidence="2">chi3</strain>
    </source>
</reference>
<organism evidence="1 2">
    <name type="scientific">Alteromonas gilva</name>
    <dbReference type="NCBI Taxonomy" id="2987522"/>
    <lineage>
        <taxon>Bacteria</taxon>
        <taxon>Pseudomonadati</taxon>
        <taxon>Pseudomonadota</taxon>
        <taxon>Gammaproteobacteria</taxon>
        <taxon>Alteromonadales</taxon>
        <taxon>Alteromonadaceae</taxon>
        <taxon>Alteromonas/Salinimonas group</taxon>
        <taxon>Alteromonas</taxon>
    </lineage>
</organism>
<name>A0ABT5L2V2_9ALTE</name>
<keyword evidence="2" id="KW-1185">Reference proteome</keyword>
<dbReference type="Pfam" id="PF05742">
    <property type="entry name" value="TANGO2"/>
    <property type="match status" value="1"/>
</dbReference>
<dbReference type="EMBL" id="JAQQXP010000001">
    <property type="protein sequence ID" value="MDC8831208.1"/>
    <property type="molecule type" value="Genomic_DNA"/>
</dbReference>
<evidence type="ECO:0000313" key="1">
    <source>
        <dbReference type="EMBL" id="MDC8831208.1"/>
    </source>
</evidence>
<gene>
    <name evidence="1" type="ORF">OIK42_10590</name>
</gene>
<dbReference type="PANTHER" id="PTHR17985:SF8">
    <property type="entry name" value="TRANSPORT AND GOLGI ORGANIZATION PROTEIN 2 HOMOLOG"/>
    <property type="match status" value="1"/>
</dbReference>
<dbReference type="PANTHER" id="PTHR17985">
    <property type="entry name" value="SER/THR-RICH PROTEIN T10 IN DGCR REGION"/>
    <property type="match status" value="1"/>
</dbReference>
<dbReference type="InterPro" id="IPR008551">
    <property type="entry name" value="TANGO2"/>
</dbReference>
<dbReference type="RefSeq" id="WP_273640371.1">
    <property type="nucleotide sequence ID" value="NZ_JAQQXP010000001.1"/>
</dbReference>
<protein>
    <submittedName>
        <fullName evidence="1">NRDE family protein</fullName>
    </submittedName>
</protein>
<sequence>MCIVFIALQQHPDYPLIIAANRDEFYARPTQSSHFWPQSPTILAGKDLKAGGSWMGITRSGDIAALTNIRDPSREQPSAGSRGALVADFLTRPRAISDYCRHLRKTVNQYNGYNLLFGNYQQLAVFNSHTQSLQQLAPGFHGLSNARLNTPWPKVTRGTDALANYVKHSNNLYASEIFRLLADDTPALPDQLPDTGVSKAWEQRLSPIFIRTPEYGTRSSTIIMISKDANVDWYEKVFPSQATSARQNVESHHFSWKIQHK</sequence>
<dbReference type="Proteomes" id="UP001218788">
    <property type="component" value="Unassembled WGS sequence"/>
</dbReference>
<evidence type="ECO:0000313" key="2">
    <source>
        <dbReference type="Proteomes" id="UP001218788"/>
    </source>
</evidence>
<comment type="caution">
    <text evidence="1">The sequence shown here is derived from an EMBL/GenBank/DDBJ whole genome shotgun (WGS) entry which is preliminary data.</text>
</comment>